<feature type="coiled-coil region" evidence="13">
    <location>
        <begin position="141"/>
        <end position="181"/>
    </location>
</feature>
<dbReference type="InterPro" id="IPR018129">
    <property type="entry name" value="PEP_COase_Lys_AS"/>
</dbReference>
<protein>
    <recommendedName>
        <fullName evidence="5 10">Phosphoenolpyruvate carboxylase</fullName>
        <shortName evidence="10">PEPC</shortName>
        <shortName evidence="10">PEPCase</shortName>
        <ecNumber evidence="4 10">4.1.1.31</ecNumber>
    </recommendedName>
</protein>
<evidence type="ECO:0000256" key="7">
    <source>
        <dbReference type="ARBA" id="ARBA00023239"/>
    </source>
</evidence>
<proteinExistence type="inferred from homology"/>
<dbReference type="PROSITE" id="PS00781">
    <property type="entry name" value="PEPCASE_1"/>
    <property type="match status" value="1"/>
</dbReference>
<evidence type="ECO:0000256" key="2">
    <source>
        <dbReference type="ARBA" id="ARBA00003670"/>
    </source>
</evidence>
<dbReference type="HAMAP" id="MF_00595">
    <property type="entry name" value="PEPcase_type1"/>
    <property type="match status" value="1"/>
</dbReference>
<keyword evidence="7 10" id="KW-0456">Lyase</keyword>
<evidence type="ECO:0000256" key="13">
    <source>
        <dbReference type="SAM" id="Coils"/>
    </source>
</evidence>
<comment type="catalytic activity">
    <reaction evidence="9 10">
        <text>oxaloacetate + phosphate = phosphoenolpyruvate + hydrogencarbonate</text>
        <dbReference type="Rhea" id="RHEA:28370"/>
        <dbReference type="ChEBI" id="CHEBI:16452"/>
        <dbReference type="ChEBI" id="CHEBI:17544"/>
        <dbReference type="ChEBI" id="CHEBI:43474"/>
        <dbReference type="ChEBI" id="CHEBI:58702"/>
        <dbReference type="EC" id="4.1.1.31"/>
    </reaction>
</comment>
<dbReference type="GO" id="GO:0000287">
    <property type="term" value="F:magnesium ion binding"/>
    <property type="evidence" value="ECO:0007669"/>
    <property type="project" value="UniProtKB-UniRule"/>
</dbReference>
<dbReference type="PANTHER" id="PTHR30523">
    <property type="entry name" value="PHOSPHOENOLPYRUVATE CARBOXYLASE"/>
    <property type="match status" value="1"/>
</dbReference>
<dbReference type="OrthoDB" id="9768133at2"/>
<dbReference type="Gene3D" id="1.20.1440.90">
    <property type="entry name" value="Phosphoenolpyruvate/pyruvate domain"/>
    <property type="match status" value="1"/>
</dbReference>
<name>A0A545UJ45_9GAMM</name>
<dbReference type="GO" id="GO:0015977">
    <property type="term" value="P:carbon fixation"/>
    <property type="evidence" value="ECO:0007669"/>
    <property type="project" value="UniProtKB-UniRule"/>
</dbReference>
<feature type="active site" evidence="10 12">
    <location>
        <position position="541"/>
    </location>
</feature>
<evidence type="ECO:0000313" key="14">
    <source>
        <dbReference type="EMBL" id="TQV89486.1"/>
    </source>
</evidence>
<dbReference type="EMBL" id="VIKS01000001">
    <property type="protein sequence ID" value="TQV89486.1"/>
    <property type="molecule type" value="Genomic_DNA"/>
</dbReference>
<evidence type="ECO:0000256" key="8">
    <source>
        <dbReference type="ARBA" id="ARBA00023300"/>
    </source>
</evidence>
<comment type="cofactor">
    <cofactor evidence="1 10">
        <name>Mg(2+)</name>
        <dbReference type="ChEBI" id="CHEBI:18420"/>
    </cofactor>
</comment>
<dbReference type="InterPro" id="IPR033129">
    <property type="entry name" value="PEPCASE_His_AS"/>
</dbReference>
<dbReference type="AlphaFoldDB" id="A0A545UJ45"/>
<sequence length="873" mass="98906">MNQELSYDGLRDRVRLLGDMLGETIQSDLGDSWLDTIEKIRLLGKSATQGEQQFVQQQLEQLFTEMTNDELNRVVCAFSQFLNLANIAEEQYTVSYYQGNPVADFLQRVKSEGVQQSLLAEKVKQLSIELVLTAHPTEVTRRTLINKYRELADQLQQLDINRALEKDTTSVEKRIAELITQAWHTHKIREERPTPVDEARWGFAVIEHSLWEALPQFVRELEDSLKNEFDIDLPLDAQPIKIASWMGGDRDGNPRVTSEVTAEVLLLSRWRAADLFAHDLDRLVDEISVSPATEELIALSGGNEKEPYRIVLRELRDQLWALRSKISDKLNGKNISPAKLVFSDQQLLEPLLACYHSLKAKGLHIIADGALKDTLLRAYCFGTSLIKLDVRQDSERHQDVISELTRYLGLGDYAQWNEADKIAFLQKELNEKRPLFPRHWQPHEEVKEVLDTLKVIAENDNASFGIYIISMARTASDVLAVQLLLKESGVTWPMPVAPLFETLDDLNNAQSATRQLFSIDWYRSYIENRQYIMIGYSDSAKDAGVLAAAWAQYRAQEELVALAKEFDIKLTLFHGRGGTIGRGGGPAQDAILSQPPGSVDGGLRVTEQGETIRYKFGMPALAVRSLSLYASAVLEALITPPPAPKPEWRELMHQLSAHATEIYRGVVRHNPRFVPYFRQATPEQELGNLPLGSRPAKRKPGGGVESLRAIPWIFAWSQNRLVLPSWLGAMESIAKTADNDSRKVLEQMRQNWPFFSSRLAMLEMVFNKSDPLLSAAYDEHLVDADKRTFGESLREQLQSDKMTLLQLSQAEQLMQQDPWNRNSIKMRDPYLMPLNMVQIELLKRTRANPEDAKLQKTLMMSIAGIAAGLRNTG</sequence>
<evidence type="ECO:0000256" key="10">
    <source>
        <dbReference type="HAMAP-Rule" id="MF_00595"/>
    </source>
</evidence>
<dbReference type="InterPro" id="IPR022805">
    <property type="entry name" value="PEP_COase_bac/pln-type"/>
</dbReference>
<evidence type="ECO:0000256" key="3">
    <source>
        <dbReference type="ARBA" id="ARBA00008346"/>
    </source>
</evidence>
<evidence type="ECO:0000256" key="12">
    <source>
        <dbReference type="PROSITE-ProRule" id="PRU10112"/>
    </source>
</evidence>
<gene>
    <name evidence="10" type="primary">ppc</name>
    <name evidence="14" type="ORF">FLL46_00980</name>
</gene>
<dbReference type="GO" id="GO:0006107">
    <property type="term" value="P:oxaloacetate metabolic process"/>
    <property type="evidence" value="ECO:0007669"/>
    <property type="project" value="UniProtKB-UniRule"/>
</dbReference>
<keyword evidence="8 10" id="KW-0120">Carbon dioxide fixation</keyword>
<comment type="function">
    <text evidence="2 10">Forms oxaloacetate, a four-carbon dicarboxylic acid source for the tricarboxylic acid cycle.</text>
</comment>
<dbReference type="InterPro" id="IPR015813">
    <property type="entry name" value="Pyrv/PenolPyrv_kinase-like_dom"/>
</dbReference>
<comment type="caution">
    <text evidence="14">The sequence shown here is derived from an EMBL/GenBank/DDBJ whole genome shotgun (WGS) entry which is preliminary data.</text>
</comment>
<dbReference type="PROSITE" id="PS00393">
    <property type="entry name" value="PEPCASE_2"/>
    <property type="match status" value="1"/>
</dbReference>
<dbReference type="RefSeq" id="WP_142891550.1">
    <property type="nucleotide sequence ID" value="NZ_ML660160.1"/>
</dbReference>
<reference evidence="14 15" key="1">
    <citation type="submission" date="2019-07" db="EMBL/GenBank/DDBJ databases">
        <title>Draft genome for Aliikangiella sp. M105.</title>
        <authorList>
            <person name="Wang G."/>
        </authorList>
    </citation>
    <scope>NUCLEOTIDE SEQUENCE [LARGE SCALE GENOMIC DNA]</scope>
    <source>
        <strain evidence="14 15">M105</strain>
    </source>
</reference>
<dbReference type="GO" id="GO:0008964">
    <property type="term" value="F:phosphoenolpyruvate carboxylase activity"/>
    <property type="evidence" value="ECO:0007669"/>
    <property type="project" value="UniProtKB-UniRule"/>
</dbReference>
<evidence type="ECO:0000256" key="1">
    <source>
        <dbReference type="ARBA" id="ARBA00001946"/>
    </source>
</evidence>
<dbReference type="EC" id="4.1.1.31" evidence="4 10"/>
<dbReference type="Pfam" id="PF00311">
    <property type="entry name" value="PEPcase"/>
    <property type="match status" value="1"/>
</dbReference>
<feature type="active site" evidence="10 11">
    <location>
        <position position="135"/>
    </location>
</feature>
<keyword evidence="13" id="KW-0175">Coiled coil</keyword>
<dbReference type="NCBIfam" id="NF000584">
    <property type="entry name" value="PRK00009.1"/>
    <property type="match status" value="1"/>
</dbReference>
<dbReference type="PANTHER" id="PTHR30523:SF6">
    <property type="entry name" value="PHOSPHOENOLPYRUVATE CARBOXYLASE"/>
    <property type="match status" value="1"/>
</dbReference>
<keyword evidence="6 10" id="KW-0460">Magnesium</keyword>
<dbReference type="PRINTS" id="PR00150">
    <property type="entry name" value="PEPCARBXLASE"/>
</dbReference>
<evidence type="ECO:0000256" key="11">
    <source>
        <dbReference type="PROSITE-ProRule" id="PRU10111"/>
    </source>
</evidence>
<dbReference type="GO" id="GO:0005829">
    <property type="term" value="C:cytosol"/>
    <property type="evidence" value="ECO:0007669"/>
    <property type="project" value="TreeGrafter"/>
</dbReference>
<dbReference type="SUPFAM" id="SSF51621">
    <property type="entry name" value="Phosphoenolpyruvate/pyruvate domain"/>
    <property type="match status" value="1"/>
</dbReference>
<evidence type="ECO:0000256" key="6">
    <source>
        <dbReference type="ARBA" id="ARBA00022842"/>
    </source>
</evidence>
<keyword evidence="15" id="KW-1185">Reference proteome</keyword>
<keyword evidence="14" id="KW-0670">Pyruvate</keyword>
<evidence type="ECO:0000256" key="4">
    <source>
        <dbReference type="ARBA" id="ARBA00012305"/>
    </source>
</evidence>
<organism evidence="14 15">
    <name type="scientific">Aliikangiella coralliicola</name>
    <dbReference type="NCBI Taxonomy" id="2592383"/>
    <lineage>
        <taxon>Bacteria</taxon>
        <taxon>Pseudomonadati</taxon>
        <taxon>Pseudomonadota</taxon>
        <taxon>Gammaproteobacteria</taxon>
        <taxon>Oceanospirillales</taxon>
        <taxon>Pleioneaceae</taxon>
        <taxon>Aliikangiella</taxon>
    </lineage>
</organism>
<evidence type="ECO:0000313" key="15">
    <source>
        <dbReference type="Proteomes" id="UP000315439"/>
    </source>
</evidence>
<dbReference type="Proteomes" id="UP000315439">
    <property type="component" value="Unassembled WGS sequence"/>
</dbReference>
<evidence type="ECO:0000256" key="9">
    <source>
        <dbReference type="ARBA" id="ARBA00048995"/>
    </source>
</evidence>
<evidence type="ECO:0000256" key="5">
    <source>
        <dbReference type="ARBA" id="ARBA00022419"/>
    </source>
</evidence>
<accession>A0A545UJ45</accession>
<dbReference type="GO" id="GO:0006099">
    <property type="term" value="P:tricarboxylic acid cycle"/>
    <property type="evidence" value="ECO:0007669"/>
    <property type="project" value="InterPro"/>
</dbReference>
<dbReference type="InterPro" id="IPR021135">
    <property type="entry name" value="PEP_COase"/>
</dbReference>
<comment type="subunit">
    <text evidence="10">Homotetramer.</text>
</comment>
<comment type="similarity">
    <text evidence="3 10">Belongs to the PEPCase type 1 family.</text>
</comment>